<proteinExistence type="predicted"/>
<dbReference type="GeneID" id="77953320"/>
<keyword evidence="1" id="KW-0687">Ribonucleoprotein</keyword>
<accession>A0AAE7WFW9</accession>
<evidence type="ECO:0000313" key="2">
    <source>
        <dbReference type="Proteomes" id="UP000828443"/>
    </source>
</evidence>
<dbReference type="EMBL" id="MZ348422">
    <property type="protein sequence ID" value="QYN80143.1"/>
    <property type="molecule type" value="Genomic_DNA"/>
</dbReference>
<dbReference type="RefSeq" id="YP_010676955.1">
    <property type="nucleotide sequence ID" value="NC_071015.1"/>
</dbReference>
<name>A0AAE7WFW9_9CAUD</name>
<keyword evidence="1" id="KW-0689">Ribosomal protein</keyword>
<evidence type="ECO:0000313" key="1">
    <source>
        <dbReference type="EMBL" id="QYN80143.1"/>
    </source>
</evidence>
<dbReference type="KEGG" id="vg:77953320"/>
<dbReference type="Proteomes" id="UP000828443">
    <property type="component" value="Segment"/>
</dbReference>
<keyword evidence="2" id="KW-1185">Reference proteome</keyword>
<sequence>MFLIPAEHITNIKKDERFFITKMGHGKASLCGSKVVLEVPSDGLRLGQRFIATGTNRLIPEDIARLLATLPKEPVTKKVVTVSKPSKRTFRKRK</sequence>
<protein>
    <submittedName>
        <fullName evidence="1">50S ribosomal protein</fullName>
    </submittedName>
</protein>
<organism evidence="1 2">
    <name type="scientific">Kosakonia phage Kc263</name>
    <dbReference type="NCBI Taxonomy" id="2863194"/>
    <lineage>
        <taxon>Viruses</taxon>
        <taxon>Duplodnaviria</taxon>
        <taxon>Heunggongvirae</taxon>
        <taxon>Uroviricota</taxon>
        <taxon>Caudoviricetes</taxon>
        <taxon>Chimalliviridae</taxon>
        <taxon>Branisovskavirus</taxon>
        <taxon>Branisovskavirus Kc263</taxon>
    </lineage>
</organism>
<reference evidence="1" key="1">
    <citation type="journal article" date="2021" name="Viruses">
        <title>Novel Viruses That Lyse Plant and Human Strains of Kosakonia cowanii.</title>
        <authorList>
            <person name="Petrzik K."/>
            <person name="Brazdova S."/>
            <person name="Krawczyk K."/>
        </authorList>
    </citation>
    <scope>NUCLEOTIDE SEQUENCE</scope>
</reference>